<evidence type="ECO:0000256" key="2">
    <source>
        <dbReference type="ARBA" id="ARBA00022670"/>
    </source>
</evidence>
<evidence type="ECO:0000256" key="1">
    <source>
        <dbReference type="ARBA" id="ARBA00022612"/>
    </source>
</evidence>
<name>A0A502HNT8_9PSED</name>
<dbReference type="AlphaFoldDB" id="A0A502HNT8"/>
<evidence type="ECO:0000256" key="3">
    <source>
        <dbReference type="ARBA" id="ARBA00022801"/>
    </source>
</evidence>
<dbReference type="Pfam" id="PF04586">
    <property type="entry name" value="Peptidase_S78"/>
    <property type="match status" value="1"/>
</dbReference>
<reference evidence="5 6" key="1">
    <citation type="journal article" date="2019" name="Environ. Microbiol.">
        <title>Species interactions and distinct microbial communities in high Arctic permafrost affected cryosols are associated with the CH4 and CO2 gas fluxes.</title>
        <authorList>
            <person name="Altshuler I."/>
            <person name="Hamel J."/>
            <person name="Turney S."/>
            <person name="Magnuson E."/>
            <person name="Levesque R."/>
            <person name="Greer C."/>
            <person name="Whyte L.G."/>
        </authorList>
    </citation>
    <scope>NUCLEOTIDE SEQUENCE [LARGE SCALE GENOMIC DNA]</scope>
    <source>
        <strain evidence="5 6">E3</strain>
    </source>
</reference>
<comment type="caution">
    <text evidence="5">The sequence shown here is derived from an EMBL/GenBank/DDBJ whole genome shotgun (WGS) entry which is preliminary data.</text>
</comment>
<sequence length="343" mass="38141">MANEVKAFIRLERKAFSEDDDFFEVSGYLAVFGNVDYWDDVVEPGAFTKSLMAWESSGYKLPTLFSHDHTEPVGVFTEMREDSYGLFVKAKLPKADRFVTERMVPQIKCGSISGMSIGYYADEVAYREHIRLIKSCTLFEGSLCVMPANSQSRITGVKSAAIQEFPTAARDTRWDSKAAELRLREWSGASDAPNKKYKTCFLWSDESASDFKGCKLPFVDIVDGEPKVVPKAVFAAAATIAGAYGGVDVPEDEQKSVVESINAYYKRMDLEPPLAGKSFRIDDLELFSERDLERQFCEGVSFSRKTAKLLVAKIKVKENNGQAELAAGLKSVVGSLKNIVDRT</sequence>
<dbReference type="GO" id="GO:0006508">
    <property type="term" value="P:proteolysis"/>
    <property type="evidence" value="ECO:0007669"/>
    <property type="project" value="UniProtKB-KW"/>
</dbReference>
<keyword evidence="1" id="KW-1188">Viral release from host cell</keyword>
<dbReference type="InterPro" id="IPR054613">
    <property type="entry name" value="Peptidase_S78_dom"/>
</dbReference>
<organism evidence="5 6">
    <name type="scientific">Pseudomonas arsenicoxydans</name>
    <dbReference type="NCBI Taxonomy" id="702115"/>
    <lineage>
        <taxon>Bacteria</taxon>
        <taxon>Pseudomonadati</taxon>
        <taxon>Pseudomonadota</taxon>
        <taxon>Gammaproteobacteria</taxon>
        <taxon>Pseudomonadales</taxon>
        <taxon>Pseudomonadaceae</taxon>
        <taxon>Pseudomonas</taxon>
    </lineage>
</organism>
<evidence type="ECO:0000259" key="4">
    <source>
        <dbReference type="Pfam" id="PF04586"/>
    </source>
</evidence>
<keyword evidence="3" id="KW-0378">Hydrolase</keyword>
<accession>A0A502HNT8</accession>
<evidence type="ECO:0000313" key="5">
    <source>
        <dbReference type="EMBL" id="TPG76321.1"/>
    </source>
</evidence>
<dbReference type="RefSeq" id="WP_140668760.1">
    <property type="nucleotide sequence ID" value="NZ_RCZE01000008.1"/>
</dbReference>
<keyword evidence="2 5" id="KW-0645">Protease</keyword>
<evidence type="ECO:0000313" key="6">
    <source>
        <dbReference type="Proteomes" id="UP000317933"/>
    </source>
</evidence>
<feature type="domain" description="Prohead serine protease" evidence="4">
    <location>
        <begin position="19"/>
        <end position="162"/>
    </location>
</feature>
<dbReference type="GO" id="GO:0008233">
    <property type="term" value="F:peptidase activity"/>
    <property type="evidence" value="ECO:0007669"/>
    <property type="project" value="UniProtKB-KW"/>
</dbReference>
<protein>
    <submittedName>
        <fullName evidence="5">HK97 family phage prohead protease</fullName>
    </submittedName>
</protein>
<dbReference type="Proteomes" id="UP000317933">
    <property type="component" value="Unassembled WGS sequence"/>
</dbReference>
<dbReference type="NCBIfam" id="TIGR01543">
    <property type="entry name" value="proheadase_HK97"/>
    <property type="match status" value="1"/>
</dbReference>
<dbReference type="SUPFAM" id="SSF50789">
    <property type="entry name" value="Herpes virus serine proteinase, assemblin"/>
    <property type="match status" value="1"/>
</dbReference>
<dbReference type="InterPro" id="IPR006433">
    <property type="entry name" value="Prohead_protease"/>
</dbReference>
<gene>
    <name evidence="5" type="ORF">EAH78_18330</name>
</gene>
<dbReference type="EMBL" id="RCZE01000008">
    <property type="protein sequence ID" value="TPG76321.1"/>
    <property type="molecule type" value="Genomic_DNA"/>
</dbReference>
<proteinExistence type="predicted"/>